<reference evidence="4 5" key="1">
    <citation type="submission" date="2018-01" db="EMBL/GenBank/DDBJ databases">
        <title>The whole genome sequencing and assembly of Halobacillus litoralis ERB031 strain.</title>
        <authorList>
            <person name="Lee S.-J."/>
            <person name="Park M.-K."/>
            <person name="Kim J.-Y."/>
            <person name="Lee Y.-J."/>
            <person name="Yi H."/>
            <person name="Bahn Y.-S."/>
            <person name="Kim J.F."/>
            <person name="Lee D.-W."/>
        </authorList>
    </citation>
    <scope>NUCLEOTIDE SEQUENCE [LARGE SCALE GENOMIC DNA]</scope>
    <source>
        <strain evidence="4 5">ERB 031</strain>
    </source>
</reference>
<dbReference type="NCBIfam" id="NF040535">
    <property type="entry name" value="LiaF_C_term"/>
    <property type="match status" value="1"/>
</dbReference>
<gene>
    <name evidence="4" type="ORF">HLI_05300</name>
</gene>
<evidence type="ECO:0000259" key="3">
    <source>
        <dbReference type="Pfam" id="PF22570"/>
    </source>
</evidence>
<dbReference type="InterPro" id="IPR016975">
    <property type="entry name" value="Cell_wall_LiaF"/>
</dbReference>
<sequence>MSVMRKKVFHIILAVLLVVVGVVLLLSNLNIISLEMKLSWVNIYPVIFIILGLKIWMDTILKQGGSWIFGSFLTIFGGLLFLDRLDVFGFSFSQVWQLWPLLFIYIGFSIFLGRSNKKYIFEYDSGTSHSRGRNKSKRMIVGDHSFNQDNWKVEPMNLWNGVGDYKFDFTRAFIPDEDTPIAVRGWVGDVKVIIPKHVPFRVEAVIKVGDIKVVGHNAEGVNRTLQYETDDYALATRRLTFQIDLGIGDIKVVQV</sequence>
<accession>A0A410MAE3</accession>
<feature type="transmembrane region" description="Helical" evidence="1">
    <location>
        <begin position="38"/>
        <end position="57"/>
    </location>
</feature>
<dbReference type="EMBL" id="CP026118">
    <property type="protein sequence ID" value="QAS51685.1"/>
    <property type="molecule type" value="Genomic_DNA"/>
</dbReference>
<protein>
    <recommendedName>
        <fullName evidence="6">Cell wall-active antibiotics response LiaF-like C-terminal domain-containing protein</fullName>
    </recommendedName>
</protein>
<dbReference type="Proteomes" id="UP000287756">
    <property type="component" value="Chromosome"/>
</dbReference>
<dbReference type="InterPro" id="IPR024425">
    <property type="entry name" value="LiaF-like_C"/>
</dbReference>
<keyword evidence="1" id="KW-0812">Transmembrane</keyword>
<name>A0A410MAE3_9BACI</name>
<proteinExistence type="predicted"/>
<dbReference type="PIRSF" id="PIRSF031509">
    <property type="entry name" value="Cell_wall_LiaF/YvqF"/>
    <property type="match status" value="1"/>
</dbReference>
<keyword evidence="1" id="KW-0472">Membrane</keyword>
<dbReference type="Pfam" id="PF09922">
    <property type="entry name" value="LiaF-like_C"/>
    <property type="match status" value="1"/>
</dbReference>
<evidence type="ECO:0000259" key="2">
    <source>
        <dbReference type="Pfam" id="PF09922"/>
    </source>
</evidence>
<feature type="domain" description="LiaF transmembrane" evidence="3">
    <location>
        <begin position="13"/>
        <end position="117"/>
    </location>
</feature>
<dbReference type="GO" id="GO:0016020">
    <property type="term" value="C:membrane"/>
    <property type="evidence" value="ECO:0007669"/>
    <property type="project" value="InterPro"/>
</dbReference>
<dbReference type="Pfam" id="PF22570">
    <property type="entry name" value="LiaF-TM"/>
    <property type="match status" value="1"/>
</dbReference>
<evidence type="ECO:0000256" key="1">
    <source>
        <dbReference type="SAM" id="Phobius"/>
    </source>
</evidence>
<dbReference type="OrthoDB" id="1953204at2"/>
<dbReference type="InterPro" id="IPR047793">
    <property type="entry name" value="LiaF_C"/>
</dbReference>
<keyword evidence="1" id="KW-1133">Transmembrane helix</keyword>
<dbReference type="AlphaFoldDB" id="A0A410MAE3"/>
<evidence type="ECO:0000313" key="4">
    <source>
        <dbReference type="EMBL" id="QAS51685.1"/>
    </source>
</evidence>
<feature type="domain" description="Cell wall-active antibiotics response LiaF-like C-terminal" evidence="2">
    <location>
        <begin position="140"/>
        <end position="252"/>
    </location>
</feature>
<dbReference type="InterPro" id="IPR054331">
    <property type="entry name" value="LiaF_TM"/>
</dbReference>
<organism evidence="4 5">
    <name type="scientific">Halobacillus litoralis</name>
    <dbReference type="NCBI Taxonomy" id="45668"/>
    <lineage>
        <taxon>Bacteria</taxon>
        <taxon>Bacillati</taxon>
        <taxon>Bacillota</taxon>
        <taxon>Bacilli</taxon>
        <taxon>Bacillales</taxon>
        <taxon>Bacillaceae</taxon>
        <taxon>Halobacillus</taxon>
    </lineage>
</organism>
<feature type="transmembrane region" description="Helical" evidence="1">
    <location>
        <begin position="94"/>
        <end position="113"/>
    </location>
</feature>
<feature type="transmembrane region" description="Helical" evidence="1">
    <location>
        <begin position="12"/>
        <end position="32"/>
    </location>
</feature>
<dbReference type="KEGG" id="hli:HLI_05300"/>
<evidence type="ECO:0008006" key="6">
    <source>
        <dbReference type="Google" id="ProtNLM"/>
    </source>
</evidence>
<feature type="transmembrane region" description="Helical" evidence="1">
    <location>
        <begin position="64"/>
        <end position="82"/>
    </location>
</feature>
<evidence type="ECO:0000313" key="5">
    <source>
        <dbReference type="Proteomes" id="UP000287756"/>
    </source>
</evidence>